<reference evidence="4" key="1">
    <citation type="journal article" date="2014" name="Int. J. Syst. Evol. Microbiol.">
        <title>Complete genome sequence of Corynebacterium casei LMG S-19264T (=DSM 44701T), isolated from a smear-ripened cheese.</title>
        <authorList>
            <consortium name="US DOE Joint Genome Institute (JGI-PGF)"/>
            <person name="Walter F."/>
            <person name="Albersmeier A."/>
            <person name="Kalinowski J."/>
            <person name="Ruckert C."/>
        </authorList>
    </citation>
    <scope>NUCLEOTIDE SEQUENCE</scope>
    <source>
        <strain evidence="4">CGMCC 1.15425</strain>
    </source>
</reference>
<feature type="chain" id="PRO_5038139119" evidence="2">
    <location>
        <begin position="34"/>
        <end position="621"/>
    </location>
</feature>
<comment type="caution">
    <text evidence="4">The sequence shown here is derived from an EMBL/GenBank/DDBJ whole genome shotgun (WGS) entry which is preliminary data.</text>
</comment>
<dbReference type="Gene3D" id="1.10.390.10">
    <property type="entry name" value="Neutral Protease Domain 2"/>
    <property type="match status" value="1"/>
</dbReference>
<dbReference type="Pfam" id="PF17899">
    <property type="entry name" value="Peptidase_M61_N"/>
    <property type="match status" value="1"/>
</dbReference>
<keyword evidence="5" id="KW-1185">Reference proteome</keyword>
<sequence length="621" mass="68994">MRVKQAPVNHGRKNLAAAMLSIVLVCLSWTVSAAETRYQVDLSERNMQQVTIEARFTEVTGDTLDFHLPVWRSGLYLVLDFVGTVSGLEVSDENGEPLAFEQTAKSSWRVSRPDAGSGDVVVRYRVYADSLTDRTRHVNADHAFLNPAAVFVYADQFRDLPVDLTLDLPEGWQAASGMEQPDPGRFVAPHYDRLVDSPIEAGTFDLVSFEAAGMNIDFLIDGIWDGDEERLIEDMSALVTATAEVFADANRGLPTDYYLFMLHSGDGLGGGTEYYNSTVVHTDPRAFWDDDRWQGFLGLMAHEFFHTWNVKRFRPASIDRYDYQNINYTELLWVAEGLTSYYDQLLPVRAGLIPVGEYREQLAGAISSVVDAPGYSQDTLARASLEAWTKGYHRGADRAADKRNRTISFYSQGGLLGLVLDMEIRRTSNGDRSLDTVMTSLYDDFPLGSGGFTYADFRERLAAAGDDALAEQLDGWVYDTQPLPLADALQSVGWVLDREDTSENPVQVSLDVSLRGNPPVVFSPRLDGAAWQAGINAGDELIALNGVRIGSNLDALLRRYSPGDEVEFSLFRDGQLKTVPVTLNRVRADHELEVDEDASEEARGVRADWLGGMEEEEESDE</sequence>
<dbReference type="PIRSF" id="PIRSF016493">
    <property type="entry name" value="Glycyl_aminpptds"/>
    <property type="match status" value="1"/>
</dbReference>
<dbReference type="RefSeq" id="WP_068812424.1">
    <property type="nucleotide sequence ID" value="NZ_BMIY01000006.1"/>
</dbReference>
<dbReference type="Gene3D" id="2.30.42.10">
    <property type="match status" value="1"/>
</dbReference>
<reference evidence="4" key="2">
    <citation type="submission" date="2020-09" db="EMBL/GenBank/DDBJ databases">
        <authorList>
            <person name="Sun Q."/>
            <person name="Zhou Y."/>
        </authorList>
    </citation>
    <scope>NUCLEOTIDE SEQUENCE</scope>
    <source>
        <strain evidence="4">CGMCC 1.15425</strain>
    </source>
</reference>
<dbReference type="InterPro" id="IPR027268">
    <property type="entry name" value="Peptidase_M4/M1_CTD_sf"/>
</dbReference>
<dbReference type="Proteomes" id="UP000627715">
    <property type="component" value="Unassembled WGS sequence"/>
</dbReference>
<accession>A0A917GXA1</accession>
<feature type="signal peptide" evidence="2">
    <location>
        <begin position="1"/>
        <end position="33"/>
    </location>
</feature>
<dbReference type="InterPro" id="IPR024191">
    <property type="entry name" value="Peptidase_M61"/>
</dbReference>
<dbReference type="Pfam" id="PF05299">
    <property type="entry name" value="Peptidase_M61"/>
    <property type="match status" value="1"/>
</dbReference>
<keyword evidence="2" id="KW-0732">Signal</keyword>
<gene>
    <name evidence="4" type="ORF">GCM10011403_16860</name>
</gene>
<feature type="domain" description="PDZ" evidence="3">
    <location>
        <begin position="508"/>
        <end position="574"/>
    </location>
</feature>
<organism evidence="4 5">
    <name type="scientific">Pseudohongiella nitratireducens</name>
    <dbReference type="NCBI Taxonomy" id="1768907"/>
    <lineage>
        <taxon>Bacteria</taxon>
        <taxon>Pseudomonadati</taxon>
        <taxon>Pseudomonadota</taxon>
        <taxon>Gammaproteobacteria</taxon>
        <taxon>Pseudomonadales</taxon>
        <taxon>Pseudohongiellaceae</taxon>
        <taxon>Pseudohongiella</taxon>
    </lineage>
</organism>
<dbReference type="SUPFAM" id="SSF55486">
    <property type="entry name" value="Metalloproteases ('zincins'), catalytic domain"/>
    <property type="match status" value="1"/>
</dbReference>
<dbReference type="Gene3D" id="2.60.40.3650">
    <property type="match status" value="1"/>
</dbReference>
<dbReference type="OrthoDB" id="9778516at2"/>
<dbReference type="InterPro" id="IPR040756">
    <property type="entry name" value="Peptidase_M61_N"/>
</dbReference>
<dbReference type="AlphaFoldDB" id="A0A917GXA1"/>
<evidence type="ECO:0000256" key="1">
    <source>
        <dbReference type="SAM" id="MobiDB-lite"/>
    </source>
</evidence>
<dbReference type="SUPFAM" id="SSF50156">
    <property type="entry name" value="PDZ domain-like"/>
    <property type="match status" value="1"/>
</dbReference>
<proteinExistence type="predicted"/>
<dbReference type="EMBL" id="BMIY01000006">
    <property type="protein sequence ID" value="GGG60176.1"/>
    <property type="molecule type" value="Genomic_DNA"/>
</dbReference>
<evidence type="ECO:0000313" key="4">
    <source>
        <dbReference type="EMBL" id="GGG60176.1"/>
    </source>
</evidence>
<dbReference type="InterPro" id="IPR036034">
    <property type="entry name" value="PDZ_sf"/>
</dbReference>
<evidence type="ECO:0000256" key="2">
    <source>
        <dbReference type="SAM" id="SignalP"/>
    </source>
</evidence>
<dbReference type="InterPro" id="IPR001478">
    <property type="entry name" value="PDZ"/>
</dbReference>
<feature type="region of interest" description="Disordered" evidence="1">
    <location>
        <begin position="594"/>
        <end position="621"/>
    </location>
</feature>
<protein>
    <submittedName>
        <fullName evidence="4">Peptidase M61</fullName>
    </submittedName>
</protein>
<dbReference type="SMART" id="SM00228">
    <property type="entry name" value="PDZ"/>
    <property type="match status" value="1"/>
</dbReference>
<evidence type="ECO:0000313" key="5">
    <source>
        <dbReference type="Proteomes" id="UP000627715"/>
    </source>
</evidence>
<dbReference type="InterPro" id="IPR007963">
    <property type="entry name" value="Peptidase_M61_catalytic"/>
</dbReference>
<dbReference type="Pfam" id="PF13180">
    <property type="entry name" value="PDZ_2"/>
    <property type="match status" value="1"/>
</dbReference>
<name>A0A917GXA1_9GAMM</name>
<evidence type="ECO:0000259" key="3">
    <source>
        <dbReference type="SMART" id="SM00228"/>
    </source>
</evidence>